<evidence type="ECO:0000313" key="4">
    <source>
        <dbReference type="Proteomes" id="UP000516304"/>
    </source>
</evidence>
<keyword evidence="2" id="KW-0812">Transmembrane</keyword>
<dbReference type="Proteomes" id="UP000516304">
    <property type="component" value="Chromosome TIRI35C"/>
</dbReference>
<sequence length="688" mass="75317">MEAGGMKKAVALILLGLMVFSLTPVVHLAKSATVPKSASITGVSLGLKDKAVLGPFEVQFVDVNPNWSKIYLQVDGPQGSLRYVVSQDGYLLYPSSANVYLNVSLVWIRYDTKSVLLEIKSPLQKILSNRNMVVGNTLTLPEGFPQIKIKLTSVSGDTASFKVTMPYGDTYTLTVDKGSAGTVRYKLDGTHSYSNYLTIEVTNTVSNGATINVYIPKIASTSFKIVKEGQDTNPPEQNPQETVLVYNGLIYVNEKLPVKVENTTYYVKLVSAIPDVAKVEILRGSQSLGTMLLEVGDVPKDVPKTPLRLSVQGVEPDYKRATLRVYAPLGAEVTPILRQANLVADISAIPREMMLTDSIVVTINVQNLGRGDAYDVSVAAPIPNDFELISMTKTWNLKAFPAFTNMPALIYVLKPTKVGEFDIGKATVTFYDDKSLETGKKRVIHSAPLTGIKVYNVPSIDVSAQAYNGTWSNYVTAKVGDKVSLRFTLRASDGNPDYEFVKNATLLLDLPSSVDGQALVDIGTIRAGETKTLQLDLTVLKENLTNIKATLVYLDPLGGEHRLTLGSLVTINSIPPRIITEEVKVWPTAEELPSYVNQTLAKMDDPKQLAEELAGISAEYLPPESNPWKPAAIVFILLTVILAGVAYRYWDEAEKLKEKLERRKQRRPGGLPKKEGEEEGESSEIAEL</sequence>
<evidence type="ECO:0000256" key="1">
    <source>
        <dbReference type="SAM" id="MobiDB-lite"/>
    </source>
</evidence>
<proteinExistence type="predicted"/>
<keyword evidence="4" id="KW-1185">Reference proteome</keyword>
<protein>
    <submittedName>
        <fullName evidence="3">Membrane protein, conserved</fullName>
    </submittedName>
</protein>
<keyword evidence="2" id="KW-1133">Transmembrane helix</keyword>
<feature type="region of interest" description="Disordered" evidence="1">
    <location>
        <begin position="661"/>
        <end position="688"/>
    </location>
</feature>
<dbReference type="EMBL" id="LR881183">
    <property type="protein sequence ID" value="CAD5243860.1"/>
    <property type="molecule type" value="Genomic_DNA"/>
</dbReference>
<name>A0A7G2D621_9EURY</name>
<reference evidence="3 4" key="1">
    <citation type="submission" date="2020-09" db="EMBL/GenBank/DDBJ databases">
        <authorList>
            <person name="Courtine D."/>
        </authorList>
    </citation>
    <scope>NUCLEOTIDE SEQUENCE [LARGE SCALE GENOMIC DNA]</scope>
    <source>
        <strain evidence="3 4">IRI35c</strain>
    </source>
</reference>
<feature type="transmembrane region" description="Helical" evidence="2">
    <location>
        <begin position="631"/>
        <end position="650"/>
    </location>
</feature>
<dbReference type="AlphaFoldDB" id="A0A7G2D621"/>
<organism evidence="3 4">
    <name type="scientific">Thermococcus camini</name>
    <dbReference type="NCBI Taxonomy" id="2016373"/>
    <lineage>
        <taxon>Archaea</taxon>
        <taxon>Methanobacteriati</taxon>
        <taxon>Methanobacteriota</taxon>
        <taxon>Thermococci</taxon>
        <taxon>Thermococcales</taxon>
        <taxon>Thermococcaceae</taxon>
        <taxon>Thermococcus</taxon>
    </lineage>
</organism>
<accession>A0A7G2D621</accession>
<evidence type="ECO:0000256" key="2">
    <source>
        <dbReference type="SAM" id="Phobius"/>
    </source>
</evidence>
<feature type="compositionally biased region" description="Acidic residues" evidence="1">
    <location>
        <begin position="677"/>
        <end position="688"/>
    </location>
</feature>
<gene>
    <name evidence="3" type="ORF">TIRI35C_0706</name>
</gene>
<dbReference type="Pfam" id="PF05753">
    <property type="entry name" value="TRAP_beta"/>
    <property type="match status" value="1"/>
</dbReference>
<evidence type="ECO:0000313" key="3">
    <source>
        <dbReference type="EMBL" id="CAD5243860.1"/>
    </source>
</evidence>
<dbReference type="KEGG" id="tcq:TIRI35C_0706"/>
<keyword evidence="2" id="KW-0472">Membrane</keyword>